<name>A0A812MKJ1_9DINO</name>
<evidence type="ECO:0000313" key="2">
    <source>
        <dbReference type="Proteomes" id="UP000601435"/>
    </source>
</evidence>
<dbReference type="AlphaFoldDB" id="A0A812MKJ1"/>
<organism evidence="1 2">
    <name type="scientific">Symbiodinium necroappetens</name>
    <dbReference type="NCBI Taxonomy" id="1628268"/>
    <lineage>
        <taxon>Eukaryota</taxon>
        <taxon>Sar</taxon>
        <taxon>Alveolata</taxon>
        <taxon>Dinophyceae</taxon>
        <taxon>Suessiales</taxon>
        <taxon>Symbiodiniaceae</taxon>
        <taxon>Symbiodinium</taxon>
    </lineage>
</organism>
<dbReference type="Proteomes" id="UP000601435">
    <property type="component" value="Unassembled WGS sequence"/>
</dbReference>
<proteinExistence type="predicted"/>
<dbReference type="EMBL" id="CAJNJA010011398">
    <property type="protein sequence ID" value="CAE7271871.1"/>
    <property type="molecule type" value="Genomic_DNA"/>
</dbReference>
<dbReference type="OrthoDB" id="415058at2759"/>
<evidence type="ECO:0000313" key="1">
    <source>
        <dbReference type="EMBL" id="CAE7271871.1"/>
    </source>
</evidence>
<sequence>MADPVDIDGWSMGLRLGDPLLRFDAILATTSLGVSDLRQHPSLQAVAKNLSIFWLPIHHSNFHDLRSRDPTAEVHVVGTHTVHRDPPLYAQLQRTVREVTAGKARFVHLNPAKSFAATEGRIITPRQIDDLYQEISSLDVAICKMSGCQSNWWFCSRWRTGQRLVNLLSLGIPTVVWGDARGNMDVLEGRWPPSDLFGDGSEFGVLARCRCSIHLSLSYAETEMRRILIRPRSSQEQISCELQLGLGVSTPEICERHRLGALRLVLQNATLRALAREQGPRVHFAGFRAGIREKTLTLSSLPSVAALGHKSFTRCWTGLQLAKRFTLQKISSRIVLRLGLLLFLLLRKKPSEQRSAWSIH</sequence>
<keyword evidence="2" id="KW-1185">Reference proteome</keyword>
<accession>A0A812MKJ1</accession>
<reference evidence="1" key="1">
    <citation type="submission" date="2021-02" db="EMBL/GenBank/DDBJ databases">
        <authorList>
            <person name="Dougan E. K."/>
            <person name="Rhodes N."/>
            <person name="Thang M."/>
            <person name="Chan C."/>
        </authorList>
    </citation>
    <scope>NUCLEOTIDE SEQUENCE</scope>
</reference>
<comment type="caution">
    <text evidence="1">The sequence shown here is derived from an EMBL/GenBank/DDBJ whole genome shotgun (WGS) entry which is preliminary data.</text>
</comment>
<protein>
    <submittedName>
        <fullName evidence="1">ZDHHC2 protein</fullName>
    </submittedName>
</protein>
<gene>
    <name evidence="1" type="primary">ZDHHC2</name>
    <name evidence="1" type="ORF">SNEC2469_LOCUS6527</name>
</gene>